<dbReference type="Proteomes" id="UP001157034">
    <property type="component" value="Unassembled WGS sequence"/>
</dbReference>
<evidence type="ECO:0000313" key="2">
    <source>
        <dbReference type="Proteomes" id="UP001157034"/>
    </source>
</evidence>
<gene>
    <name evidence="1" type="ORF">GCM10025881_32630</name>
</gene>
<sequence>MPNLPEQDLFLTADGALAAVIERLSPGQLALLAPADWTRRFEDPTLGQIVLVHAHDEAFVPEVLRGTPLDEIGDRWEPVLASDDPIAAYRSAHAAATAAASAPLDGARTVHFSYGDYPLAEALTHLAMYRGFQSWHIARLAGFDDTMSPELVDGLDRHVMPHADEWRQWGVFPPAIEPPAGADAQTRLLCAAGYWAA</sequence>
<comment type="caution">
    <text evidence="1">The sequence shown here is derived from an EMBL/GenBank/DDBJ whole genome shotgun (WGS) entry which is preliminary data.</text>
</comment>
<keyword evidence="2" id="KW-1185">Reference proteome</keyword>
<organism evidence="1 2">
    <name type="scientific">Pseudolysinimonas kribbensis</name>
    <dbReference type="NCBI Taxonomy" id="433641"/>
    <lineage>
        <taxon>Bacteria</taxon>
        <taxon>Bacillati</taxon>
        <taxon>Actinomycetota</taxon>
        <taxon>Actinomycetes</taxon>
        <taxon>Micrococcales</taxon>
        <taxon>Microbacteriaceae</taxon>
        <taxon>Pseudolysinimonas</taxon>
    </lineage>
</organism>
<accession>A0ABQ6KC66</accession>
<protein>
    <submittedName>
        <fullName evidence="1">Uncharacterized protein</fullName>
    </submittedName>
</protein>
<evidence type="ECO:0000313" key="1">
    <source>
        <dbReference type="EMBL" id="GMA96439.1"/>
    </source>
</evidence>
<reference evidence="2" key="1">
    <citation type="journal article" date="2019" name="Int. J. Syst. Evol. Microbiol.">
        <title>The Global Catalogue of Microorganisms (GCM) 10K type strain sequencing project: providing services to taxonomists for standard genome sequencing and annotation.</title>
        <authorList>
            <consortium name="The Broad Institute Genomics Platform"/>
            <consortium name="The Broad Institute Genome Sequencing Center for Infectious Disease"/>
            <person name="Wu L."/>
            <person name="Ma J."/>
        </authorList>
    </citation>
    <scope>NUCLEOTIDE SEQUENCE [LARGE SCALE GENOMIC DNA]</scope>
    <source>
        <strain evidence="2">NBRC 108894</strain>
    </source>
</reference>
<proteinExistence type="predicted"/>
<dbReference type="EMBL" id="BSVB01000001">
    <property type="protein sequence ID" value="GMA96439.1"/>
    <property type="molecule type" value="Genomic_DNA"/>
</dbReference>
<dbReference type="RefSeq" id="WP_284255014.1">
    <property type="nucleotide sequence ID" value="NZ_BAAAQO010000004.1"/>
</dbReference>
<name>A0ABQ6KC66_9MICO</name>